<evidence type="ECO:0000313" key="1">
    <source>
        <dbReference type="EMBL" id="GCA64113.1"/>
    </source>
</evidence>
<dbReference type="AlphaFoldDB" id="A0A391P165"/>
<accession>A0A391P165</accession>
<keyword evidence="2" id="KW-1185">Reference proteome</keyword>
<evidence type="ECO:0000313" key="2">
    <source>
        <dbReference type="Proteomes" id="UP000265618"/>
    </source>
</evidence>
<dbReference type="Proteomes" id="UP000265618">
    <property type="component" value="Unassembled WGS sequence"/>
</dbReference>
<reference evidence="1 2" key="1">
    <citation type="journal article" date="2018" name="PLoS ONE">
        <title>The draft genome of Kipferlia bialata reveals reductive genome evolution in fornicate parasites.</title>
        <authorList>
            <person name="Tanifuji G."/>
            <person name="Takabayashi S."/>
            <person name="Kume K."/>
            <person name="Takagi M."/>
            <person name="Nakayama T."/>
            <person name="Kamikawa R."/>
            <person name="Inagaki Y."/>
            <person name="Hashimoto T."/>
        </authorList>
    </citation>
    <scope>NUCLEOTIDE SEQUENCE [LARGE SCALE GENOMIC DNA]</scope>
    <source>
        <strain evidence="1">NY0173</strain>
    </source>
</reference>
<protein>
    <submittedName>
        <fullName evidence="1">Uncharacterized protein</fullName>
    </submittedName>
</protein>
<organism evidence="1 2">
    <name type="scientific">Kipferlia bialata</name>
    <dbReference type="NCBI Taxonomy" id="797122"/>
    <lineage>
        <taxon>Eukaryota</taxon>
        <taxon>Metamonada</taxon>
        <taxon>Carpediemonas-like organisms</taxon>
        <taxon>Kipferlia</taxon>
    </lineage>
</organism>
<sequence length="138" mass="15705">MATPIETRSEQGMFLTWLREQQARRTSSNMRGFNMILSTKVEGEPCPARGDAIRRAIYTRVTASPVLQFDTLAYAHRWDTCMVGRSDHFAAHSPFNRGCLVGAIKQWLQEMVHDIRQEGDTWEISFLLSEPLAFEGGI</sequence>
<dbReference type="EMBL" id="BDIP01006167">
    <property type="protein sequence ID" value="GCA64113.1"/>
    <property type="molecule type" value="Genomic_DNA"/>
</dbReference>
<name>A0A391P165_9EUKA</name>
<gene>
    <name evidence="1" type="ORF">KIPB_013218</name>
</gene>
<comment type="caution">
    <text evidence="1">The sequence shown here is derived from an EMBL/GenBank/DDBJ whole genome shotgun (WGS) entry which is preliminary data.</text>
</comment>
<proteinExistence type="predicted"/>